<dbReference type="Proteomes" id="UP000535020">
    <property type="component" value="Unassembled WGS sequence"/>
</dbReference>
<reference evidence="1 2" key="1">
    <citation type="submission" date="2020-07" db="EMBL/GenBank/DDBJ databases">
        <authorList>
            <person name="Sun Q."/>
        </authorList>
    </citation>
    <scope>NUCLEOTIDE SEQUENCE [LARGE SCALE GENOMIC DNA]</scope>
    <source>
        <strain evidence="1 2">MAH-1</strain>
    </source>
</reference>
<organism evidence="1 2">
    <name type="scientific">Flavobacterium agri</name>
    <dbReference type="NCBI Taxonomy" id="2743471"/>
    <lineage>
        <taxon>Bacteria</taxon>
        <taxon>Pseudomonadati</taxon>
        <taxon>Bacteroidota</taxon>
        <taxon>Flavobacteriia</taxon>
        <taxon>Flavobacteriales</taxon>
        <taxon>Flavobacteriaceae</taxon>
        <taxon>Flavobacterium</taxon>
    </lineage>
</organism>
<gene>
    <name evidence="1" type="ORF">HZF10_01030</name>
</gene>
<name>A0A7Y8XZB0_9FLAO</name>
<dbReference type="RefSeq" id="WP_176004301.1">
    <property type="nucleotide sequence ID" value="NZ_JABWMI010000001.1"/>
</dbReference>
<comment type="caution">
    <text evidence="1">The sequence shown here is derived from an EMBL/GenBank/DDBJ whole genome shotgun (WGS) entry which is preliminary data.</text>
</comment>
<accession>A0A7Y8XZB0</accession>
<dbReference type="EMBL" id="JACBJI010000001">
    <property type="protein sequence ID" value="NYA69486.1"/>
    <property type="molecule type" value="Genomic_DNA"/>
</dbReference>
<keyword evidence="2" id="KW-1185">Reference proteome</keyword>
<evidence type="ECO:0000313" key="1">
    <source>
        <dbReference type="EMBL" id="NYA69486.1"/>
    </source>
</evidence>
<protein>
    <submittedName>
        <fullName evidence="1">Uncharacterized protein</fullName>
    </submittedName>
</protein>
<dbReference type="AlphaFoldDB" id="A0A7Y8XZB0"/>
<evidence type="ECO:0000313" key="2">
    <source>
        <dbReference type="Proteomes" id="UP000535020"/>
    </source>
</evidence>
<sequence length="84" mass="9545">MSEFTFLHRMSVAGIRDYIITHRIDQGDTLVLNPHDFEHLIQDMKNSAEGIPDIPVKILNVIVTQDSTDTVPIGKVQIVKNEKF</sequence>
<proteinExistence type="predicted"/>